<dbReference type="Gene3D" id="2.130.10.10">
    <property type="entry name" value="YVTN repeat-like/Quinoprotein amine dehydrogenase"/>
    <property type="match status" value="1"/>
</dbReference>
<dbReference type="Gene3D" id="3.90.1410.10">
    <property type="entry name" value="set domain protein methyltransferase, domain 1"/>
    <property type="match status" value="1"/>
</dbReference>
<dbReference type="SUPFAM" id="SSF50969">
    <property type="entry name" value="YVTN repeat-like/Quinoprotein amine dehydrogenase"/>
    <property type="match status" value="1"/>
</dbReference>
<dbReference type="PANTHER" id="PTHR13271:SF137">
    <property type="entry name" value="SET DOMAIN-CONTAINING PROTEIN"/>
    <property type="match status" value="1"/>
</dbReference>
<dbReference type="InterPro" id="IPR015943">
    <property type="entry name" value="WD40/YVTN_repeat-like_dom_sf"/>
</dbReference>
<reference evidence="2 3" key="2">
    <citation type="submission" date="2024-05" db="EMBL/GenBank/DDBJ databases">
        <authorList>
            <person name="Chen Y."/>
            <person name="Shah S."/>
            <person name="Dougan E. K."/>
            <person name="Thang M."/>
            <person name="Chan C."/>
        </authorList>
    </citation>
    <scope>NUCLEOTIDE SEQUENCE [LARGE SCALE GENOMIC DNA]</scope>
</reference>
<organism evidence="1">
    <name type="scientific">Cladocopium goreaui</name>
    <dbReference type="NCBI Taxonomy" id="2562237"/>
    <lineage>
        <taxon>Eukaryota</taxon>
        <taxon>Sar</taxon>
        <taxon>Alveolata</taxon>
        <taxon>Dinophyceae</taxon>
        <taxon>Suessiales</taxon>
        <taxon>Symbiodiniaceae</taxon>
        <taxon>Cladocopium</taxon>
    </lineage>
</organism>
<dbReference type="InterPro" id="IPR050600">
    <property type="entry name" value="SETD3_SETD6_MTase"/>
</dbReference>
<dbReference type="EMBL" id="CAMXCT030005457">
    <property type="protein sequence ID" value="CAL4799752.1"/>
    <property type="molecule type" value="Genomic_DNA"/>
</dbReference>
<dbReference type="InterPro" id="IPR011044">
    <property type="entry name" value="Quino_amine_DH_bsu"/>
</dbReference>
<evidence type="ECO:0000313" key="1">
    <source>
        <dbReference type="EMBL" id="CAI4012440.1"/>
    </source>
</evidence>
<evidence type="ECO:0008006" key="4">
    <source>
        <dbReference type="Google" id="ProtNLM"/>
    </source>
</evidence>
<keyword evidence="3" id="KW-1185">Reference proteome</keyword>
<proteinExistence type="predicted"/>
<dbReference type="OrthoDB" id="429642at2759"/>
<dbReference type="AlphaFoldDB" id="A0A9P1DLF7"/>
<dbReference type="EMBL" id="CAMXCT010005457">
    <property type="protein sequence ID" value="CAI4012440.1"/>
    <property type="molecule type" value="Genomic_DNA"/>
</dbReference>
<reference evidence="1" key="1">
    <citation type="submission" date="2022-10" db="EMBL/GenBank/DDBJ databases">
        <authorList>
            <person name="Chen Y."/>
            <person name="Dougan E. K."/>
            <person name="Chan C."/>
            <person name="Rhodes N."/>
            <person name="Thang M."/>
        </authorList>
    </citation>
    <scope>NUCLEOTIDE SEQUENCE</scope>
</reference>
<dbReference type="SUPFAM" id="SSF82199">
    <property type="entry name" value="SET domain"/>
    <property type="match status" value="1"/>
</dbReference>
<dbReference type="GO" id="GO:0016279">
    <property type="term" value="F:protein-lysine N-methyltransferase activity"/>
    <property type="evidence" value="ECO:0007669"/>
    <property type="project" value="TreeGrafter"/>
</dbReference>
<evidence type="ECO:0000313" key="3">
    <source>
        <dbReference type="Proteomes" id="UP001152797"/>
    </source>
</evidence>
<dbReference type="Proteomes" id="UP001152797">
    <property type="component" value="Unassembled WGS sequence"/>
</dbReference>
<accession>A0A9P1DLF7</accession>
<sequence>MNWSSEELALLEYPPLLRQIDKQQAEISAAFLEASKGCKISFTQAEFTWAVQLVRSRAFTGPYEGRGPQDRAAQLAFISVLLVLSVGGGFVSLENGLNGALAAALAIPLTDFLVGQTSTLKRHVLCPVVDYLNHDSSAISDIAYEYFANEFAVRVNGSFKEGEEVCINYGEQRSNDSLLQFYGFVERDNANDTYTMDILKHLDVAKGEVLEVILTRTGPRDESMTRLLTALGGDGDEEEAMAWQAVAMACEAELQERTAGAAYEAEQGAGPRALAARFAAEKEKVLIACRAHAQSRCPVRDTLAEIPLPGPLGPSASLQPQALASRHCFAAGHGSLLSISGGSLFETNLEGHQQLQLGPRPRPLTCLANSPCGKWWAMGESCFGGRSGQVIIMSSEKEVAASLPVGVRRSARHVCWAANGELVAAIVEFESEQVVAADQQLMVWSWPSGERLASSSCGRGTQDVAGSPDGAVLLTVGPAGAKLWLLALLLVASTVESNGAKSNCSNAGLTLVQKRQVSSKLHPEVKGVATVLAGKAVRFRSWDGKFLHCHSGRVSVSDVGSEFVLQKHGSAALYSGDSVTLACAGRRLSILQDQIQVGSPAQIGDAFILQKQQGDGLLQENDAIYLLSTKDLQALKVEGNELKLRLAENDQGEAFVVEGLTGPRNRWVVVPDPDGFCDATLRCHRRLKVSCTTPNGTELNFQDCDHEHRPWSYEPCFKSPMGACIDVAQSDCTDIPGSWWNPDGKTCQEYAAPDCRHNEMVRSACGQTCNGNGCNPKKTLPVQASAASASFGMLPLRLVGRALPALPGPKTLNAPGLRRRPEDALVAVAWGLESCLFLATRQGGLGLTSCDSQQKAPIWRDMGRRAFSLAWCRGFAGQPERAAGMLACGLSGRVDILDAADMRVVAIRGVLLKWPGLIVEILVRLPTLLGSSLRENLHPILLADLFLLKDRLLKLLKDHLLEHLSLVLGVGFGFLIDQTFETEINLRPAQSAKV</sequence>
<evidence type="ECO:0000313" key="2">
    <source>
        <dbReference type="EMBL" id="CAL4799752.1"/>
    </source>
</evidence>
<protein>
    <recommendedName>
        <fullName evidence="4">SET domain-containing protein</fullName>
    </recommendedName>
</protein>
<name>A0A9P1DLF7_9DINO</name>
<comment type="caution">
    <text evidence="1">The sequence shown here is derived from an EMBL/GenBank/DDBJ whole genome shotgun (WGS) entry which is preliminary data.</text>
</comment>
<dbReference type="InterPro" id="IPR046341">
    <property type="entry name" value="SET_dom_sf"/>
</dbReference>
<dbReference type="EMBL" id="CAMXCT020005457">
    <property type="protein sequence ID" value="CAL1165815.1"/>
    <property type="molecule type" value="Genomic_DNA"/>
</dbReference>
<gene>
    <name evidence="1" type="ORF">C1SCF055_LOCUS37502</name>
</gene>
<dbReference type="PANTHER" id="PTHR13271">
    <property type="entry name" value="UNCHARACTERIZED PUTATIVE METHYLTRANSFERASE"/>
    <property type="match status" value="1"/>
</dbReference>
<dbReference type="CDD" id="cd10527">
    <property type="entry name" value="SET_LSMT"/>
    <property type="match status" value="1"/>
</dbReference>